<dbReference type="EMBL" id="GGEC01020470">
    <property type="protein sequence ID" value="MBX00954.1"/>
    <property type="molecule type" value="Transcribed_RNA"/>
</dbReference>
<proteinExistence type="predicted"/>
<sequence length="57" mass="6526">MIEASFKAKNYKNLSILIINIKKAIVFTQEEIKQKQGEVSVDAYYSACNLLIFLNID</sequence>
<organism evidence="1">
    <name type="scientific">Rhizophora mucronata</name>
    <name type="common">Asiatic mangrove</name>
    <dbReference type="NCBI Taxonomy" id="61149"/>
    <lineage>
        <taxon>Eukaryota</taxon>
        <taxon>Viridiplantae</taxon>
        <taxon>Streptophyta</taxon>
        <taxon>Embryophyta</taxon>
        <taxon>Tracheophyta</taxon>
        <taxon>Spermatophyta</taxon>
        <taxon>Magnoliopsida</taxon>
        <taxon>eudicotyledons</taxon>
        <taxon>Gunneridae</taxon>
        <taxon>Pentapetalae</taxon>
        <taxon>rosids</taxon>
        <taxon>fabids</taxon>
        <taxon>Malpighiales</taxon>
        <taxon>Rhizophoraceae</taxon>
        <taxon>Rhizophora</taxon>
    </lineage>
</organism>
<evidence type="ECO:0000313" key="1">
    <source>
        <dbReference type="EMBL" id="MBX00954.1"/>
    </source>
</evidence>
<name>A0A2P2K5G1_RHIMU</name>
<dbReference type="AlphaFoldDB" id="A0A2P2K5G1"/>
<protein>
    <submittedName>
        <fullName evidence="1">Uncharacterized protein</fullName>
    </submittedName>
</protein>
<accession>A0A2P2K5G1</accession>
<reference evidence="1" key="1">
    <citation type="submission" date="2018-02" db="EMBL/GenBank/DDBJ databases">
        <title>Rhizophora mucronata_Transcriptome.</title>
        <authorList>
            <person name="Meera S.P."/>
            <person name="Sreeshan A."/>
            <person name="Augustine A."/>
        </authorList>
    </citation>
    <scope>NUCLEOTIDE SEQUENCE</scope>
    <source>
        <tissue evidence="1">Leaf</tissue>
    </source>
</reference>